<proteinExistence type="predicted"/>
<dbReference type="EMBL" id="JAJFAZ020000006">
    <property type="protein sequence ID" value="KAI5324174.1"/>
    <property type="molecule type" value="Genomic_DNA"/>
</dbReference>
<reference evidence="1 2" key="1">
    <citation type="journal article" date="2022" name="G3 (Bethesda)">
        <title>Whole-genome sequence and methylome profiling of the almond [Prunus dulcis (Mill.) D.A. Webb] cultivar 'Nonpareil'.</title>
        <authorList>
            <person name="D'Amico-Willman K.M."/>
            <person name="Ouma W.Z."/>
            <person name="Meulia T."/>
            <person name="Sideli G.M."/>
            <person name="Gradziel T.M."/>
            <person name="Fresnedo-Ramirez J."/>
        </authorList>
    </citation>
    <scope>NUCLEOTIDE SEQUENCE [LARGE SCALE GENOMIC DNA]</scope>
    <source>
        <strain evidence="1">Clone GOH B32 T37-40</strain>
    </source>
</reference>
<keyword evidence="2" id="KW-1185">Reference proteome</keyword>
<protein>
    <submittedName>
        <fullName evidence="1">Uncharacterized protein</fullName>
    </submittedName>
</protein>
<gene>
    <name evidence="1" type="ORF">L3X38_033247</name>
</gene>
<name>A0AAD4YWS9_PRUDU</name>
<evidence type="ECO:0000313" key="2">
    <source>
        <dbReference type="Proteomes" id="UP001054821"/>
    </source>
</evidence>
<comment type="caution">
    <text evidence="1">The sequence shown here is derived from an EMBL/GenBank/DDBJ whole genome shotgun (WGS) entry which is preliminary data.</text>
</comment>
<organism evidence="1 2">
    <name type="scientific">Prunus dulcis</name>
    <name type="common">Almond</name>
    <name type="synonym">Amygdalus dulcis</name>
    <dbReference type="NCBI Taxonomy" id="3755"/>
    <lineage>
        <taxon>Eukaryota</taxon>
        <taxon>Viridiplantae</taxon>
        <taxon>Streptophyta</taxon>
        <taxon>Embryophyta</taxon>
        <taxon>Tracheophyta</taxon>
        <taxon>Spermatophyta</taxon>
        <taxon>Magnoliopsida</taxon>
        <taxon>eudicotyledons</taxon>
        <taxon>Gunneridae</taxon>
        <taxon>Pentapetalae</taxon>
        <taxon>rosids</taxon>
        <taxon>fabids</taxon>
        <taxon>Rosales</taxon>
        <taxon>Rosaceae</taxon>
        <taxon>Amygdaloideae</taxon>
        <taxon>Amygdaleae</taxon>
        <taxon>Prunus</taxon>
    </lineage>
</organism>
<dbReference type="AlphaFoldDB" id="A0AAD4YWS9"/>
<sequence>MPKKILRVVLMSRLRSGKKGMSRTLIILSGLVVDRCGDDPYDARDVGQDSIGLRSAQGHYISTAGRGYLFESTTKGLGDLVRGDV</sequence>
<evidence type="ECO:0000313" key="1">
    <source>
        <dbReference type="EMBL" id="KAI5324174.1"/>
    </source>
</evidence>
<dbReference type="Proteomes" id="UP001054821">
    <property type="component" value="Chromosome 6"/>
</dbReference>
<accession>A0AAD4YWS9</accession>